<protein>
    <submittedName>
        <fullName evidence="1">Uncharacterized protein</fullName>
    </submittedName>
</protein>
<dbReference type="Proteomes" id="UP001153332">
    <property type="component" value="Unassembled WGS sequence"/>
</dbReference>
<proteinExistence type="predicted"/>
<evidence type="ECO:0000313" key="2">
    <source>
        <dbReference type="Proteomes" id="UP001153332"/>
    </source>
</evidence>
<dbReference type="EMBL" id="JAPUUL010000131">
    <property type="protein sequence ID" value="KAJ8132421.1"/>
    <property type="molecule type" value="Genomic_DNA"/>
</dbReference>
<evidence type="ECO:0000313" key="1">
    <source>
        <dbReference type="EMBL" id="KAJ8132421.1"/>
    </source>
</evidence>
<gene>
    <name evidence="1" type="ORF">O1611_g1201</name>
</gene>
<organism evidence="1 2">
    <name type="scientific">Lasiodiplodia mahajangana</name>
    <dbReference type="NCBI Taxonomy" id="1108764"/>
    <lineage>
        <taxon>Eukaryota</taxon>
        <taxon>Fungi</taxon>
        <taxon>Dikarya</taxon>
        <taxon>Ascomycota</taxon>
        <taxon>Pezizomycotina</taxon>
        <taxon>Dothideomycetes</taxon>
        <taxon>Dothideomycetes incertae sedis</taxon>
        <taxon>Botryosphaeriales</taxon>
        <taxon>Botryosphaeriaceae</taxon>
        <taxon>Lasiodiplodia</taxon>
    </lineage>
</organism>
<reference evidence="1" key="1">
    <citation type="submission" date="2022-12" db="EMBL/GenBank/DDBJ databases">
        <title>Genome Sequence of Lasiodiplodia mahajangana.</title>
        <authorList>
            <person name="Buettner E."/>
        </authorList>
    </citation>
    <scope>NUCLEOTIDE SEQUENCE</scope>
    <source>
        <strain evidence="1">VT137</strain>
    </source>
</reference>
<comment type="caution">
    <text evidence="1">The sequence shown here is derived from an EMBL/GenBank/DDBJ whole genome shotgun (WGS) entry which is preliminary data.</text>
</comment>
<accession>A0ACC2JYC9</accession>
<name>A0ACC2JYC9_9PEZI</name>
<sequence length="1462" mass="164102">MKYTDDIAILACDGAGAELSLDCFSSNAAILSQNELLKINTSYVGGLEVSYQDLNSDAEFSFENGSSVSTCKGSVTQDAFEGSKSRWIDDSVIRKWRNPEHKIHKFLLEVDGLYNEWRTIQPAPFALSPDPVWLDTGRALASIGLPWHNNQVNLPNEIDTSWPFHFKEFEAQLIQAKGTRVGDPNASGYVTSYDEANLYCIRALQQELRKQCPTSRPVLVYDRFDTKLILSMKRLFGLETHQVSLSSTIESLRHELLNTTANATRPIIFAASLYNSNAEHDALRVICQISQEFPLMLHVDAFQSFDYMTLGLHNGCKRSAEKLKLAARDLRQPLGLGDTISASTIVAGGLNHPRHFPAIALKPASIGEEATRVAYIRAFDSTLSGSRDAIGPLWTALYERRLGDMGLRGICQYLISLRSCVTRILERQNIPVIIPPYSTDVVIPSCTESGKKWLMGLGGTMTEKGEIILSMNPRSSPTNLCSLLIVAPFLYHFNPTDDTVLPFQDFVHLHPIPRHILFELETKIQSWQIRTRSTTGYPVHMGSCSTLGPVIGLSWDLEIPRDWIERRADEILASTMKSFGLVSPEDQKSFRGVFTNGSTMGNRIGIMTALAHFPNAFVYFSVETHYSVIKTLRDCDTLTSRWVGGRPRYSQIRCSSNGSILVAALLGQALADKERCIEDGIEYHMILLANMGTTFVGAKDNLVDINRELTNAGIQISYIHVDGALDFGFDTCGIKLGPCGAVGEDGRPLVQGITVSHHKVLGNMVSGEVVCYNPGNHGDELPDLWSSLDPRAVFETWFYKKVYEPSDLALMSSYCHKHALHLETSLKTIGVVTKESNGGIIIVLERPPSWIIEKYSLRPEGDWVHFITMPHVSKEIVDGFIDELSSIDKQFSLAFSHITPLLSENLGTEIKLKRIRCCSSLAKRVLDITKSLIILDNDRKLVPDSTLNIKSNLRSAISVVAVNNQDEIQVVFLARSNRDHSISVGPLLIRDRVEHTRKGIVDIGKLLMGLLSRHLKARINMALRERTGMNRTNILESYVGTIRIGNRWPRRNQSKGPPDLPENFRTSKRVARCLDALQVLQFKRNQYLLGETLAVPLQFLHDSLPYMVQRDVNIFQPIHEDIWTTPFKGTIDGIDDAEIQEFIEISAPVLPGRRYHFWPIDMNQNGVDGALPHWGLIVLHLVNRAEEGLDETMSDGDELVGPYNYLDAYAVITPDHGPKARALENDIANTLITLLPSMGIGVDQGTHREYPWVPPSHLLIIVKMNAPQITPPSNREHWSSGIRVFEMIRVWLDRLTKLYCENPHWHNGFDFWAAHPGWVNVDAVRAIMVGLSAEMVNRAMDHTTRIAIEPMLDYEMQNTHTGEVIRTRLIAPSRRRIGAFLPNQTRKSPVWLEDTPGTQNITTVPVSDTDDVDEDVKEEDSDEEGSSDEGEEDEEDEEEGEEEDDEDEDEEEEESEDLEIYY</sequence>
<keyword evidence="2" id="KW-1185">Reference proteome</keyword>